<evidence type="ECO:0000256" key="2">
    <source>
        <dbReference type="SAM" id="MobiDB-lite"/>
    </source>
</evidence>
<sequence>MNNFAPSGMNFPKCSKGETSPTSAGEVDPLPHLPLLAASLLDQFQYEEGEFVVTDSMKNAFKEDGYTLVRGLFSKEEVAHIEKAILAGPFLDHTYGVADGDGREAHMILWNHPGVDVTGMVARCEKVAGGCEQLLGGEVYHYHTKLMKKPAKIGGKHIWHQDYGYWYNNGCLFPNMMTVFIAIDKCKKDNSCLQVLKSSHKCGRIEHVRVGNQVGADVSRVEEISNVCPLQFVEMEPGDALFFDCNLLHCSSANMSEDRRWAFLCAYNRVDNNPTKEHHHPRYTPLDKVPNSAVLECQEFMNMDGKWFHSVEKEKQTLASVSTENRN</sequence>
<comment type="caution">
    <text evidence="3">The sequence shown here is derived from an EMBL/GenBank/DDBJ whole genome shotgun (WGS) entry which is preliminary data.</text>
</comment>
<dbReference type="PANTHER" id="PTHR20883:SF51">
    <property type="entry name" value="PHYTANOYL-COA HYDROXYLASE"/>
    <property type="match status" value="1"/>
</dbReference>
<dbReference type="EMBL" id="JAIWYP010000007">
    <property type="protein sequence ID" value="KAH3795519.1"/>
    <property type="molecule type" value="Genomic_DNA"/>
</dbReference>
<accession>A0A9D4FAR2</accession>
<protein>
    <submittedName>
        <fullName evidence="3">Uncharacterized protein</fullName>
    </submittedName>
</protein>
<dbReference type="PANTHER" id="PTHR20883">
    <property type="entry name" value="PHYTANOYL-COA DIOXYGENASE DOMAIN CONTAINING 1"/>
    <property type="match status" value="1"/>
</dbReference>
<keyword evidence="4" id="KW-1185">Reference proteome</keyword>
<gene>
    <name evidence="3" type="ORF">DPMN_149074</name>
</gene>
<organism evidence="3 4">
    <name type="scientific">Dreissena polymorpha</name>
    <name type="common">Zebra mussel</name>
    <name type="synonym">Mytilus polymorpha</name>
    <dbReference type="NCBI Taxonomy" id="45954"/>
    <lineage>
        <taxon>Eukaryota</taxon>
        <taxon>Metazoa</taxon>
        <taxon>Spiralia</taxon>
        <taxon>Lophotrochozoa</taxon>
        <taxon>Mollusca</taxon>
        <taxon>Bivalvia</taxon>
        <taxon>Autobranchia</taxon>
        <taxon>Heteroconchia</taxon>
        <taxon>Euheterodonta</taxon>
        <taxon>Imparidentia</taxon>
        <taxon>Neoheterodontei</taxon>
        <taxon>Myida</taxon>
        <taxon>Dreissenoidea</taxon>
        <taxon>Dreissenidae</taxon>
        <taxon>Dreissena</taxon>
    </lineage>
</organism>
<evidence type="ECO:0000313" key="4">
    <source>
        <dbReference type="Proteomes" id="UP000828390"/>
    </source>
</evidence>
<dbReference type="AlphaFoldDB" id="A0A9D4FAR2"/>
<feature type="region of interest" description="Disordered" evidence="2">
    <location>
        <begin position="1"/>
        <end position="28"/>
    </location>
</feature>
<proteinExistence type="predicted"/>
<reference evidence="3" key="1">
    <citation type="journal article" date="2019" name="bioRxiv">
        <title>The Genome of the Zebra Mussel, Dreissena polymorpha: A Resource for Invasive Species Research.</title>
        <authorList>
            <person name="McCartney M.A."/>
            <person name="Auch B."/>
            <person name="Kono T."/>
            <person name="Mallez S."/>
            <person name="Zhang Y."/>
            <person name="Obille A."/>
            <person name="Becker A."/>
            <person name="Abrahante J.E."/>
            <person name="Garbe J."/>
            <person name="Badalamenti J.P."/>
            <person name="Herman A."/>
            <person name="Mangelson H."/>
            <person name="Liachko I."/>
            <person name="Sullivan S."/>
            <person name="Sone E.D."/>
            <person name="Koren S."/>
            <person name="Silverstein K.A.T."/>
            <person name="Beckman K.B."/>
            <person name="Gohl D.M."/>
        </authorList>
    </citation>
    <scope>NUCLEOTIDE SEQUENCE</scope>
    <source>
        <strain evidence="3">Duluth1</strain>
        <tissue evidence="3">Whole animal</tissue>
    </source>
</reference>
<evidence type="ECO:0000313" key="3">
    <source>
        <dbReference type="EMBL" id="KAH3795519.1"/>
    </source>
</evidence>
<name>A0A9D4FAR2_DREPO</name>
<dbReference type="SUPFAM" id="SSF51197">
    <property type="entry name" value="Clavaminate synthase-like"/>
    <property type="match status" value="1"/>
</dbReference>
<reference evidence="3" key="2">
    <citation type="submission" date="2020-11" db="EMBL/GenBank/DDBJ databases">
        <authorList>
            <person name="McCartney M.A."/>
            <person name="Auch B."/>
            <person name="Kono T."/>
            <person name="Mallez S."/>
            <person name="Becker A."/>
            <person name="Gohl D.M."/>
            <person name="Silverstein K.A.T."/>
            <person name="Koren S."/>
            <person name="Bechman K.B."/>
            <person name="Herman A."/>
            <person name="Abrahante J.E."/>
            <person name="Garbe J."/>
        </authorList>
    </citation>
    <scope>NUCLEOTIDE SEQUENCE</scope>
    <source>
        <strain evidence="3">Duluth1</strain>
        <tissue evidence="3">Whole animal</tissue>
    </source>
</reference>
<comment type="cofactor">
    <cofactor evidence="1">
        <name>Fe cation</name>
        <dbReference type="ChEBI" id="CHEBI:24875"/>
    </cofactor>
</comment>
<dbReference type="Proteomes" id="UP000828390">
    <property type="component" value="Unassembled WGS sequence"/>
</dbReference>
<evidence type="ECO:0000256" key="1">
    <source>
        <dbReference type="ARBA" id="ARBA00001962"/>
    </source>
</evidence>
<dbReference type="Pfam" id="PF05721">
    <property type="entry name" value="PhyH"/>
    <property type="match status" value="1"/>
</dbReference>
<dbReference type="InterPro" id="IPR008775">
    <property type="entry name" value="Phytyl_CoA_dOase-like"/>
</dbReference>
<dbReference type="Gene3D" id="2.60.120.620">
    <property type="entry name" value="q2cbj1_9rhob like domain"/>
    <property type="match status" value="1"/>
</dbReference>